<feature type="compositionally biased region" description="Basic residues" evidence="1">
    <location>
        <begin position="148"/>
        <end position="167"/>
    </location>
</feature>
<feature type="compositionally biased region" description="Basic and acidic residues" evidence="1">
    <location>
        <begin position="644"/>
        <end position="669"/>
    </location>
</feature>
<gene>
    <name evidence="2" type="ORF">K402DRAFT_467150</name>
</gene>
<evidence type="ECO:0000313" key="3">
    <source>
        <dbReference type="Proteomes" id="UP000800041"/>
    </source>
</evidence>
<keyword evidence="3" id="KW-1185">Reference proteome</keyword>
<feature type="region of interest" description="Disordered" evidence="1">
    <location>
        <begin position="583"/>
        <end position="889"/>
    </location>
</feature>
<feature type="region of interest" description="Disordered" evidence="1">
    <location>
        <begin position="1095"/>
        <end position="1114"/>
    </location>
</feature>
<feature type="compositionally biased region" description="Basic and acidic residues" evidence="1">
    <location>
        <begin position="689"/>
        <end position="703"/>
    </location>
</feature>
<dbReference type="EMBL" id="ML977191">
    <property type="protein sequence ID" value="KAF1981908.1"/>
    <property type="molecule type" value="Genomic_DNA"/>
</dbReference>
<dbReference type="OrthoDB" id="4115400at2759"/>
<feature type="compositionally biased region" description="Acidic residues" evidence="1">
    <location>
        <begin position="131"/>
        <end position="142"/>
    </location>
</feature>
<evidence type="ECO:0000313" key="2">
    <source>
        <dbReference type="EMBL" id="KAF1981908.1"/>
    </source>
</evidence>
<feature type="compositionally biased region" description="Basic and acidic residues" evidence="1">
    <location>
        <begin position="621"/>
        <end position="635"/>
    </location>
</feature>
<organism evidence="2 3">
    <name type="scientific">Aulographum hederae CBS 113979</name>
    <dbReference type="NCBI Taxonomy" id="1176131"/>
    <lineage>
        <taxon>Eukaryota</taxon>
        <taxon>Fungi</taxon>
        <taxon>Dikarya</taxon>
        <taxon>Ascomycota</taxon>
        <taxon>Pezizomycotina</taxon>
        <taxon>Dothideomycetes</taxon>
        <taxon>Pleosporomycetidae</taxon>
        <taxon>Aulographales</taxon>
        <taxon>Aulographaceae</taxon>
    </lineage>
</organism>
<feature type="compositionally biased region" description="Polar residues" evidence="1">
    <location>
        <begin position="48"/>
        <end position="57"/>
    </location>
</feature>
<name>A0A6G1GMF3_9PEZI</name>
<reference evidence="2" key="1">
    <citation type="journal article" date="2020" name="Stud. Mycol.">
        <title>101 Dothideomycetes genomes: a test case for predicting lifestyles and emergence of pathogens.</title>
        <authorList>
            <person name="Haridas S."/>
            <person name="Albert R."/>
            <person name="Binder M."/>
            <person name="Bloem J."/>
            <person name="Labutti K."/>
            <person name="Salamov A."/>
            <person name="Andreopoulos B."/>
            <person name="Baker S."/>
            <person name="Barry K."/>
            <person name="Bills G."/>
            <person name="Bluhm B."/>
            <person name="Cannon C."/>
            <person name="Castanera R."/>
            <person name="Culley D."/>
            <person name="Daum C."/>
            <person name="Ezra D."/>
            <person name="Gonzalez J."/>
            <person name="Henrissat B."/>
            <person name="Kuo A."/>
            <person name="Liang C."/>
            <person name="Lipzen A."/>
            <person name="Lutzoni F."/>
            <person name="Magnuson J."/>
            <person name="Mondo S."/>
            <person name="Nolan M."/>
            <person name="Ohm R."/>
            <person name="Pangilinan J."/>
            <person name="Park H.-J."/>
            <person name="Ramirez L."/>
            <person name="Alfaro M."/>
            <person name="Sun H."/>
            <person name="Tritt A."/>
            <person name="Yoshinaga Y."/>
            <person name="Zwiers L.-H."/>
            <person name="Turgeon B."/>
            <person name="Goodwin S."/>
            <person name="Spatafora J."/>
            <person name="Crous P."/>
            <person name="Grigoriev I."/>
        </authorList>
    </citation>
    <scope>NUCLEOTIDE SEQUENCE</scope>
    <source>
        <strain evidence="2">CBS 113979</strain>
    </source>
</reference>
<proteinExistence type="predicted"/>
<feature type="region of interest" description="Disordered" evidence="1">
    <location>
        <begin position="377"/>
        <end position="551"/>
    </location>
</feature>
<feature type="compositionally biased region" description="Polar residues" evidence="1">
    <location>
        <begin position="10"/>
        <end position="19"/>
    </location>
</feature>
<sequence length="1131" mass="124575">MPFRTRSSRGETSNTNTLTMPPRRSARELQPPTSAPAIPASLSKKITRSASNTSHRSQNYLEEPAHVHAIWENPIMVFAGLTPDHWNKIVRTSSAAKRHRNSNSSKQSTNSNSIASANGGDADQEEHQDHDDPEDQIEQEIEQAEKPKPKRSYTTPKKRRGGRRPNFRRQPSLQEHPPSPAVDPAENVEPSTEINDVNMEDAQPGEPADVQHASEQTLRPSRDVTNQPDIIVEEAEPEEEPPQEVGSPDPIDEELAEVDLPQMFLERPPTPAQSECDDHADWIMKKRFAPMADPQQFIAALTKHDPTRRSTDVLFTLAMNTQQALEAMQDEFLTLDARTAPHGNPPKKPSTGARAPVEPAVWEDMKEAELYHYAYDPKKAPGEQNPFAQRLGGDFVRGRELRRRGGKDAGDAPLSEDDGGGEAGAGKRTRKAVVRYDGVPASGGRGRKRNLEVPESDLGPRKRRGRPPAGDFLPQRIKEMRGESVMTGTSDEEAGDGSPGPAKRRGRPPGIKSSSKKGAPGVRGGAFVSQTVEPMEDIMDNGSPSRFVINPRTLDSGNIEATPDQNDIVAASVANNGLLAAYEEDVTPLQTPPRSTTPLQPYPDEGMDRAMSDALSGDAGSEPKRKQRVKSEKRSQSMTAWWASRKEKQAKEQARLNEERQLELQRKAQEQGSMAKMQHSHLRAAGIRTWEDFPHLNPDHPENLTRSGSANKRRARQPSTPGNAPPSSQNAQFLPNGGSHQFLQPNTGMQPLPDPAWLTTPLGRGPSIRPRPLFSSSSSHPPNEPMSATAPTPPRLAPAFGSENAPPAQQQYNGPPLQPKPAPHQQSQPSPYPPIPGHQHPQQPPMQHYQHPGHPQLMPQPPPQTPHHHMQTSPPPGPPPGYYHSVSTSTRPNTEFAVLAPAPPPQGHPPEHDQQVLHLQMISTQKRISGGENLEGLRHETFTKDVHHRGAITTAEHHPSTPITRPPRKVVINSHLSASTSGTIRHLLSRALRHTSFITTSTRLCTLIHHKAILVRPLHHLTNTDNQSTGSTISHSNINISSRHLPTINMLLNTTTKSHHHLLLPTINSNIHINIRIRTSKNIIKATRPHRRNTTMLDIHPSNTSGMTSSSNSSRDFHTNLLHMATTTPLP</sequence>
<feature type="compositionally biased region" description="Acidic residues" evidence="1">
    <location>
        <begin position="231"/>
        <end position="242"/>
    </location>
</feature>
<feature type="compositionally biased region" description="Polar residues" evidence="1">
    <location>
        <begin position="213"/>
        <end position="228"/>
    </location>
</feature>
<accession>A0A6G1GMF3</accession>
<dbReference type="AlphaFoldDB" id="A0A6G1GMF3"/>
<feature type="compositionally biased region" description="Low complexity" evidence="1">
    <location>
        <begin position="1102"/>
        <end position="1114"/>
    </location>
</feature>
<feature type="compositionally biased region" description="Low complexity" evidence="1">
    <location>
        <begin position="837"/>
        <end position="857"/>
    </location>
</feature>
<feature type="region of interest" description="Disordered" evidence="1">
    <location>
        <begin position="93"/>
        <end position="256"/>
    </location>
</feature>
<feature type="region of interest" description="Disordered" evidence="1">
    <location>
        <begin position="1"/>
        <end position="57"/>
    </location>
</feature>
<evidence type="ECO:0000256" key="1">
    <source>
        <dbReference type="SAM" id="MobiDB-lite"/>
    </source>
</evidence>
<dbReference type="Proteomes" id="UP000800041">
    <property type="component" value="Unassembled WGS sequence"/>
</dbReference>
<feature type="compositionally biased region" description="Low complexity" evidence="1">
    <location>
        <begin position="102"/>
        <end position="116"/>
    </location>
</feature>
<protein>
    <submittedName>
        <fullName evidence="2">Uncharacterized protein</fullName>
    </submittedName>
</protein>
<feature type="compositionally biased region" description="Polar residues" evidence="1">
    <location>
        <begin position="717"/>
        <end position="749"/>
    </location>
</feature>
<feature type="compositionally biased region" description="Polar residues" evidence="1">
    <location>
        <begin position="588"/>
        <end position="599"/>
    </location>
</feature>